<dbReference type="EMBL" id="JBHTMM010000137">
    <property type="protein sequence ID" value="MFD1312770.1"/>
    <property type="molecule type" value="Genomic_DNA"/>
</dbReference>
<dbReference type="PROSITE" id="PS50977">
    <property type="entry name" value="HTH_TETR_2"/>
    <property type="match status" value="1"/>
</dbReference>
<dbReference type="Gene3D" id="1.10.357.10">
    <property type="entry name" value="Tetracycline Repressor, domain 2"/>
    <property type="match status" value="1"/>
</dbReference>
<keyword evidence="3" id="KW-0804">Transcription</keyword>
<evidence type="ECO:0000259" key="6">
    <source>
        <dbReference type="PROSITE" id="PS50977"/>
    </source>
</evidence>
<keyword evidence="1" id="KW-0805">Transcription regulation</keyword>
<feature type="region of interest" description="Disordered" evidence="5">
    <location>
        <begin position="117"/>
        <end position="136"/>
    </location>
</feature>
<protein>
    <submittedName>
        <fullName evidence="7">TetR/AcrR family transcriptional regulator</fullName>
    </submittedName>
</protein>
<dbReference type="SUPFAM" id="SSF46689">
    <property type="entry name" value="Homeodomain-like"/>
    <property type="match status" value="1"/>
</dbReference>
<dbReference type="Proteomes" id="UP001597058">
    <property type="component" value="Unassembled WGS sequence"/>
</dbReference>
<evidence type="ECO:0000256" key="4">
    <source>
        <dbReference type="PROSITE-ProRule" id="PRU00335"/>
    </source>
</evidence>
<proteinExistence type="predicted"/>
<comment type="caution">
    <text evidence="7">The sequence shown here is derived from an EMBL/GenBank/DDBJ whole genome shotgun (WGS) entry which is preliminary data.</text>
</comment>
<dbReference type="PANTHER" id="PTHR30055:SF234">
    <property type="entry name" value="HTH-TYPE TRANSCRIPTIONAL REGULATOR BETI"/>
    <property type="match status" value="1"/>
</dbReference>
<dbReference type="RefSeq" id="WP_381232835.1">
    <property type="nucleotide sequence ID" value="NZ_JBHSKH010000006.1"/>
</dbReference>
<evidence type="ECO:0000256" key="3">
    <source>
        <dbReference type="ARBA" id="ARBA00023163"/>
    </source>
</evidence>
<gene>
    <name evidence="7" type="ORF">ACFQ5X_44300</name>
</gene>
<dbReference type="InterPro" id="IPR050109">
    <property type="entry name" value="HTH-type_TetR-like_transc_reg"/>
</dbReference>
<dbReference type="InterPro" id="IPR009057">
    <property type="entry name" value="Homeodomain-like_sf"/>
</dbReference>
<organism evidence="7 8">
    <name type="scientific">Streptomyces kaempferi</name>
    <dbReference type="NCBI Taxonomy" id="333725"/>
    <lineage>
        <taxon>Bacteria</taxon>
        <taxon>Bacillati</taxon>
        <taxon>Actinomycetota</taxon>
        <taxon>Actinomycetes</taxon>
        <taxon>Kitasatosporales</taxon>
        <taxon>Streptomycetaceae</taxon>
        <taxon>Streptomyces</taxon>
    </lineage>
</organism>
<dbReference type="Pfam" id="PF00440">
    <property type="entry name" value="TetR_N"/>
    <property type="match status" value="1"/>
</dbReference>
<name>A0ABW3XUF7_9ACTN</name>
<dbReference type="Pfam" id="PF13305">
    <property type="entry name" value="TetR_C_33"/>
    <property type="match status" value="1"/>
</dbReference>
<dbReference type="PRINTS" id="PR00455">
    <property type="entry name" value="HTHTETR"/>
</dbReference>
<evidence type="ECO:0000256" key="1">
    <source>
        <dbReference type="ARBA" id="ARBA00023015"/>
    </source>
</evidence>
<evidence type="ECO:0000256" key="5">
    <source>
        <dbReference type="SAM" id="MobiDB-lite"/>
    </source>
</evidence>
<dbReference type="PANTHER" id="PTHR30055">
    <property type="entry name" value="HTH-TYPE TRANSCRIPTIONAL REGULATOR RUTR"/>
    <property type="match status" value="1"/>
</dbReference>
<evidence type="ECO:0000313" key="7">
    <source>
        <dbReference type="EMBL" id="MFD1312770.1"/>
    </source>
</evidence>
<keyword evidence="8" id="KW-1185">Reference proteome</keyword>
<dbReference type="InterPro" id="IPR036271">
    <property type="entry name" value="Tet_transcr_reg_TetR-rel_C_sf"/>
</dbReference>
<dbReference type="InterPro" id="IPR001647">
    <property type="entry name" value="HTH_TetR"/>
</dbReference>
<sequence length="208" mass="22166">MTLRERRLREQAQRHRLILTTAREMAEAEGWDYVTTRRLADRIEYSQPVLYQHFKNKDAIVHAVALEGFAELAAALRAARLGEAEPRAALDAVARAYVDFAERGPVLYQAMLTLDPGDGDAPAGTPEGTSGGACGDTPAPLADVLTEIGLAVAPVAAGRDGELLAEVLWSAWHGLAALTGGRRLRPGLTGRRLAALTEVLLGPAAQPA</sequence>
<evidence type="ECO:0000313" key="8">
    <source>
        <dbReference type="Proteomes" id="UP001597058"/>
    </source>
</evidence>
<reference evidence="8" key="1">
    <citation type="journal article" date="2019" name="Int. J. Syst. Evol. Microbiol.">
        <title>The Global Catalogue of Microorganisms (GCM) 10K type strain sequencing project: providing services to taxonomists for standard genome sequencing and annotation.</title>
        <authorList>
            <consortium name="The Broad Institute Genomics Platform"/>
            <consortium name="The Broad Institute Genome Sequencing Center for Infectious Disease"/>
            <person name="Wu L."/>
            <person name="Ma J."/>
        </authorList>
    </citation>
    <scope>NUCLEOTIDE SEQUENCE [LARGE SCALE GENOMIC DNA]</scope>
    <source>
        <strain evidence="8">CGMCC 4.7020</strain>
    </source>
</reference>
<dbReference type="InterPro" id="IPR025996">
    <property type="entry name" value="MT1864/Rv1816-like_C"/>
</dbReference>
<feature type="domain" description="HTH tetR-type" evidence="6">
    <location>
        <begin position="12"/>
        <end position="72"/>
    </location>
</feature>
<accession>A0ABW3XUF7</accession>
<keyword evidence="2 4" id="KW-0238">DNA-binding</keyword>
<feature type="DNA-binding region" description="H-T-H motif" evidence="4">
    <location>
        <begin position="35"/>
        <end position="54"/>
    </location>
</feature>
<dbReference type="SUPFAM" id="SSF48498">
    <property type="entry name" value="Tetracyclin repressor-like, C-terminal domain"/>
    <property type="match status" value="1"/>
</dbReference>
<evidence type="ECO:0000256" key="2">
    <source>
        <dbReference type="ARBA" id="ARBA00023125"/>
    </source>
</evidence>